<dbReference type="STRING" id="1266370.NITGR_590037"/>
<gene>
    <name evidence="1" type="ORF">NITGR_590037</name>
</gene>
<accession>M1YL39</accession>
<dbReference type="Proteomes" id="UP000011704">
    <property type="component" value="Unassembled WGS sequence"/>
</dbReference>
<evidence type="ECO:0000313" key="2">
    <source>
        <dbReference type="Proteomes" id="UP000011704"/>
    </source>
</evidence>
<dbReference type="HOGENOM" id="CLU_2437817_0_0_0"/>
<evidence type="ECO:0000313" key="1">
    <source>
        <dbReference type="EMBL" id="CCQ91161.1"/>
    </source>
</evidence>
<protein>
    <submittedName>
        <fullName evidence="1">Uncharacterized protein</fullName>
    </submittedName>
</protein>
<organism evidence="1 2">
    <name type="scientific">Nitrospina gracilis (strain 3/211)</name>
    <dbReference type="NCBI Taxonomy" id="1266370"/>
    <lineage>
        <taxon>Bacteria</taxon>
        <taxon>Pseudomonadati</taxon>
        <taxon>Nitrospinota/Tectimicrobiota group</taxon>
        <taxon>Nitrospinota</taxon>
        <taxon>Nitrospinia</taxon>
        <taxon>Nitrospinales</taxon>
        <taxon>Nitrospinaceae</taxon>
        <taxon>Nitrospina</taxon>
    </lineage>
</organism>
<dbReference type="AlphaFoldDB" id="M1YL39"/>
<proteinExistence type="predicted"/>
<sequence length="90" mass="10277">MVLHRPHPSRTRARVEPVELAQFTLFLLTLTRTNHDPCKELFRKAPGNFFLVSFGISQKENSGISARFPGGAIFLAPCTHKKLKVWIQFK</sequence>
<keyword evidence="2" id="KW-1185">Reference proteome</keyword>
<dbReference type="EMBL" id="CAQJ01000065">
    <property type="protein sequence ID" value="CCQ91161.1"/>
    <property type="molecule type" value="Genomic_DNA"/>
</dbReference>
<reference evidence="1 2" key="1">
    <citation type="journal article" date="2013" name="Front. Microbiol.">
        <title>The genome of Nitrospina gracilis illuminates the metabolism and evolution of the major marine nitrite oxidizer.</title>
        <authorList>
            <person name="Luecker S."/>
            <person name="Nowka B."/>
            <person name="Rattei T."/>
            <person name="Spieck E."/>
            <person name="and Daims H."/>
        </authorList>
    </citation>
    <scope>NUCLEOTIDE SEQUENCE [LARGE SCALE GENOMIC DNA]</scope>
    <source>
        <strain evidence="1 2">3/211</strain>
    </source>
</reference>
<name>M1YL39_NITG3</name>
<comment type="caution">
    <text evidence="1">The sequence shown here is derived from an EMBL/GenBank/DDBJ whole genome shotgun (WGS) entry which is preliminary data.</text>
</comment>
<dbReference type="InParanoid" id="M1YL39"/>